<evidence type="ECO:0000256" key="1">
    <source>
        <dbReference type="SAM" id="MobiDB-lite"/>
    </source>
</evidence>
<dbReference type="Proteomes" id="UP000501849">
    <property type="component" value="Chromosome"/>
</dbReference>
<dbReference type="PANTHER" id="PTHR43784:SF2">
    <property type="entry name" value="GDSL-LIKE LIPASE_ACYLHYDROLASE, PUTATIVE (AFU_ORTHOLOGUE AFUA_2G00820)-RELATED"/>
    <property type="match status" value="1"/>
</dbReference>
<feature type="domain" description="SGNH hydrolase-type esterase" evidence="2">
    <location>
        <begin position="11"/>
        <end position="182"/>
    </location>
</feature>
<protein>
    <submittedName>
        <fullName evidence="3">SGNH/GDSL hydrolase family protein</fullName>
    </submittedName>
</protein>
<dbReference type="PANTHER" id="PTHR43784">
    <property type="entry name" value="GDSL-LIKE LIPASE/ACYLHYDROLASE, PUTATIVE (AFU_ORTHOLOGUE AFUA_2G00820)-RELATED"/>
    <property type="match status" value="1"/>
</dbReference>
<keyword evidence="4" id="KW-1185">Reference proteome</keyword>
<sequence>MADHRYRRYVAVGDSQTEGLWDLDDAGALIGFADRLARMIDAHSPGLRYANLAIRGKRVRDVLDVQLPQALSMQPDLITVCVGMNDVTRPGRKFRQALVDLDELHRRLASSGATVVTTTFPDITRILPAGRLLVPRVLEINDVIRAAATDHGFRLVDLYYAESMTDPEVWSPDRVHGSRNGHLLFAAAAAEALGLPGSNHDWALAGAGVTDHQTFRSRMYSQLLWTQNMFMPWIWRHLRGRGAGHGRVPRHPELAPVSARTEAQ</sequence>
<dbReference type="SUPFAM" id="SSF52266">
    <property type="entry name" value="SGNH hydrolase"/>
    <property type="match status" value="1"/>
</dbReference>
<evidence type="ECO:0000259" key="2">
    <source>
        <dbReference type="Pfam" id="PF13472"/>
    </source>
</evidence>
<dbReference type="AlphaFoldDB" id="A0A6H0SDB6"/>
<feature type="region of interest" description="Disordered" evidence="1">
    <location>
        <begin position="245"/>
        <end position="264"/>
    </location>
</feature>
<name>A0A6H0SDB6_9MYCO</name>
<dbReference type="InterPro" id="IPR053140">
    <property type="entry name" value="GDSL_Rv0518-like"/>
</dbReference>
<keyword evidence="3" id="KW-0378">Hydrolase</keyword>
<dbReference type="GO" id="GO:0016787">
    <property type="term" value="F:hydrolase activity"/>
    <property type="evidence" value="ECO:0007669"/>
    <property type="project" value="UniProtKB-KW"/>
</dbReference>
<dbReference type="Gene3D" id="3.40.50.1110">
    <property type="entry name" value="SGNH hydrolase"/>
    <property type="match status" value="1"/>
</dbReference>
<dbReference type="EMBL" id="CP038799">
    <property type="protein sequence ID" value="QIV84305.1"/>
    <property type="molecule type" value="Genomic_DNA"/>
</dbReference>
<dbReference type="CDD" id="cd01832">
    <property type="entry name" value="SGNH_hydrolase_like_1"/>
    <property type="match status" value="1"/>
</dbReference>
<gene>
    <name evidence="3" type="ORF">EXE63_28090</name>
</gene>
<evidence type="ECO:0000313" key="3">
    <source>
        <dbReference type="EMBL" id="QIV84305.1"/>
    </source>
</evidence>
<evidence type="ECO:0000313" key="4">
    <source>
        <dbReference type="Proteomes" id="UP000501849"/>
    </source>
</evidence>
<dbReference type="InterPro" id="IPR036514">
    <property type="entry name" value="SGNH_hydro_sf"/>
</dbReference>
<proteinExistence type="predicted"/>
<dbReference type="KEGG" id="mfre:EXE63_28090"/>
<accession>A0A6H0SDB6</accession>
<organism evidence="3 4">
    <name type="scientific">Mycolicibacterium frederiksbergense</name>
    <dbReference type="NCBI Taxonomy" id="117567"/>
    <lineage>
        <taxon>Bacteria</taxon>
        <taxon>Bacillati</taxon>
        <taxon>Actinomycetota</taxon>
        <taxon>Actinomycetes</taxon>
        <taxon>Mycobacteriales</taxon>
        <taxon>Mycobacteriaceae</taxon>
        <taxon>Mycolicibacterium</taxon>
    </lineage>
</organism>
<dbReference type="RefSeq" id="WP_168144644.1">
    <property type="nucleotide sequence ID" value="NZ_CAXUTK020000001.1"/>
</dbReference>
<reference evidence="3 4" key="1">
    <citation type="submission" date="2019-04" db="EMBL/GenBank/DDBJ databases">
        <title>Draft, Whole-Genome Sequence of the Anthracene-degrading Mycobacterium frederiksbergense LB501T, Isolated from a Polycyclic Aromatic Hydrocarbon (PAH)-Contaminated Soil.</title>
        <authorList>
            <person name="Augelletti F."/>
        </authorList>
    </citation>
    <scope>NUCLEOTIDE SEQUENCE [LARGE SCALE GENOMIC DNA]</scope>
    <source>
        <strain evidence="3 4">LB 501T</strain>
    </source>
</reference>
<dbReference type="InterPro" id="IPR013830">
    <property type="entry name" value="SGNH_hydro"/>
</dbReference>
<dbReference type="Pfam" id="PF13472">
    <property type="entry name" value="Lipase_GDSL_2"/>
    <property type="match status" value="1"/>
</dbReference>